<dbReference type="AlphaFoldDB" id="E9DGT9"/>
<name>E9DGT9_COCPS</name>
<feature type="region of interest" description="Disordered" evidence="1">
    <location>
        <begin position="1"/>
        <end position="37"/>
    </location>
</feature>
<dbReference type="VEuPathDB" id="FungiDB:CPSG_09038"/>
<dbReference type="Proteomes" id="UP000002497">
    <property type="component" value="Unassembled WGS sequence"/>
</dbReference>
<accession>E9DGT9</accession>
<dbReference type="EMBL" id="GL636506">
    <property type="protein sequence ID" value="EFW14450.1"/>
    <property type="molecule type" value="Genomic_DNA"/>
</dbReference>
<evidence type="ECO:0000313" key="3">
    <source>
        <dbReference type="Proteomes" id="UP000002497"/>
    </source>
</evidence>
<reference evidence="3" key="2">
    <citation type="submission" date="2010-03" db="EMBL/GenBank/DDBJ databases">
        <title>The genome sequence of Coccidioides posadasii strain Silveira.</title>
        <authorList>
            <consortium name="The Broad Institute Genome Sequencing Center for Infectious Disease"/>
            <person name="Neafsey D."/>
            <person name="Orbach M."/>
            <person name="Henn M.R."/>
            <person name="Cole G.T."/>
            <person name="Galgiani J."/>
            <person name="Gardner M.J."/>
            <person name="Kirkland T.N."/>
            <person name="Taylor J.W."/>
            <person name="Young S.K."/>
            <person name="Zeng Q."/>
            <person name="Koehrsen M."/>
            <person name="Alvarado L."/>
            <person name="Berlin A."/>
            <person name="Borenstein D."/>
            <person name="Chapman S.B."/>
            <person name="Chen Z."/>
            <person name="Engels R."/>
            <person name="Freedman E."/>
            <person name="Gellesch M."/>
            <person name="Goldberg J."/>
            <person name="Griggs A."/>
            <person name="Gujja S."/>
            <person name="Heilman E."/>
            <person name="Heiman D."/>
            <person name="Howarth C."/>
            <person name="Jen D."/>
            <person name="Larson L."/>
            <person name="Mehta T."/>
            <person name="Neiman D."/>
            <person name="Park D."/>
            <person name="Pearson M."/>
            <person name="Richards J."/>
            <person name="Roberts A."/>
            <person name="Saif S."/>
            <person name="Shea T."/>
            <person name="Shenoy N."/>
            <person name="Sisk P."/>
            <person name="Stolte C."/>
            <person name="Sykes S."/>
            <person name="Walk T."/>
            <person name="White J."/>
            <person name="Yandava C."/>
            <person name="Haas B."/>
            <person name="Nusbaum C."/>
            <person name="Birren B."/>
        </authorList>
    </citation>
    <scope>NUCLEOTIDE SEQUENCE [LARGE SCALE GENOMIC DNA]</scope>
    <source>
        <strain evidence="3">RMSCC 757 / Silveira</strain>
    </source>
</reference>
<sequence>MGNARERTAVSGGDGRRRKKRGVVVGWPSAPEAGRSGVAQADRLPGRVLDWPPMGPIVASDAVIMLIQGVREEE</sequence>
<proteinExistence type="predicted"/>
<gene>
    <name evidence="2" type="ORF">CPSG_09038</name>
</gene>
<keyword evidence="3" id="KW-1185">Reference proteome</keyword>
<organism evidence="3">
    <name type="scientific">Coccidioides posadasii (strain RMSCC 757 / Silveira)</name>
    <name type="common">Valley fever fungus</name>
    <dbReference type="NCBI Taxonomy" id="443226"/>
    <lineage>
        <taxon>Eukaryota</taxon>
        <taxon>Fungi</taxon>
        <taxon>Dikarya</taxon>
        <taxon>Ascomycota</taxon>
        <taxon>Pezizomycotina</taxon>
        <taxon>Eurotiomycetes</taxon>
        <taxon>Eurotiomycetidae</taxon>
        <taxon>Onygenales</taxon>
        <taxon>Onygenaceae</taxon>
        <taxon>Coccidioides</taxon>
    </lineage>
</organism>
<evidence type="ECO:0000313" key="2">
    <source>
        <dbReference type="EMBL" id="EFW14450.1"/>
    </source>
</evidence>
<reference evidence="3" key="1">
    <citation type="journal article" date="2010" name="Genome Res.">
        <title>Population genomic sequencing of Coccidioides fungi reveals recent hybridization and transposon control.</title>
        <authorList>
            <person name="Neafsey D.E."/>
            <person name="Barker B.M."/>
            <person name="Sharpton T.J."/>
            <person name="Stajich J.E."/>
            <person name="Park D.J."/>
            <person name="Whiston E."/>
            <person name="Hung C.-Y."/>
            <person name="McMahan C."/>
            <person name="White J."/>
            <person name="Sykes S."/>
            <person name="Heiman D."/>
            <person name="Young S."/>
            <person name="Zeng Q."/>
            <person name="Abouelleil A."/>
            <person name="Aftuck L."/>
            <person name="Bessette D."/>
            <person name="Brown A."/>
            <person name="FitzGerald M."/>
            <person name="Lui A."/>
            <person name="Macdonald J.P."/>
            <person name="Priest M."/>
            <person name="Orbach M.J."/>
            <person name="Galgiani J.N."/>
            <person name="Kirkland T.N."/>
            <person name="Cole G.T."/>
            <person name="Birren B.W."/>
            <person name="Henn M.R."/>
            <person name="Taylor J.W."/>
            <person name="Rounsley S.D."/>
        </authorList>
    </citation>
    <scope>NUCLEOTIDE SEQUENCE [LARGE SCALE GENOMIC DNA]</scope>
    <source>
        <strain evidence="3">RMSCC 757 / Silveira</strain>
    </source>
</reference>
<dbReference type="HOGENOM" id="CLU_2687655_0_0_1"/>
<protein>
    <submittedName>
        <fullName evidence="2">Uncharacterized protein</fullName>
    </submittedName>
</protein>
<evidence type="ECO:0000256" key="1">
    <source>
        <dbReference type="SAM" id="MobiDB-lite"/>
    </source>
</evidence>